<dbReference type="EMBL" id="HE573021">
    <property type="protein sequence ID" value="CCC48098.1"/>
    <property type="molecule type" value="Genomic_DNA"/>
</dbReference>
<proteinExistence type="inferred from homology"/>
<evidence type="ECO:0000256" key="6">
    <source>
        <dbReference type="ARBA" id="ARBA00023136"/>
    </source>
</evidence>
<keyword evidence="5 7" id="KW-0653">Protein transport</keyword>
<feature type="region of interest" description="Disordered" evidence="8">
    <location>
        <begin position="577"/>
        <end position="610"/>
    </location>
</feature>
<dbReference type="InterPro" id="IPR016024">
    <property type="entry name" value="ARM-type_fold"/>
</dbReference>
<sequence>MSAATRVAGELFFQNSLAEVVRKLRSTSHSEAEVIEQCLADTRREITSTIQNVKVTAVLKAVYFSMLGYSAAYGAFNIIEVMADKTFAYKRIGYMAACLTFTPKTEVLPLLTALLKRDMASTNYYETGFALYCMATVCTPDLARDLAADIVNLLNHPRNYVRKKAILSLYRVFFEYPESLRPTYPRLKEKLDNQSERCDNDPAVRGALVCVLCELARRNPANFMGLAVPFFTMLSTVQSNWTLIKIIKVFGYFAPLEPRLGKKLVDPITNIIQTTGAKSVRYECVLAVANGMSKVPSLTKLVAEEIKRFVADEDQNLKYLGLDAMSRLMRDNSKLLSDQRDVVLSCLEDVDPTIRHKALEVLIGLVNGRNIVLIINSMMRRCVRTPPDENWSNKVISTIISIARTDDYAFVQDFEWYTKILIDVSLVSLSTYQHGALVQHEFVTVFSRVNAVRQFGVNALCEFLSNTSLLKCDPACSTQWQVLKAAAFACGEYPYWLQDKRRTCELLLSHEVTLLRPEVQVACVTAVGKIAAYVHGPCERHRVLVNGEGDLPLPDDPVSEDELRAVILQRKPAGIRAEHSDNGSVDGTAIQISDGSGAKTKSGNTEEGDESNLLKGLHMFRCSIHPEVQERASLVYYHVCVDPEIGPALYERELLPVAPGAQDAVEAPEELCLDEPFCGHLADKLPLSDSEQDGEERPDDWDDKGEEDNVMNDYAVRLQRQLEEQRRDEVAAFYIKSTVSPHDESHVAHWQEDAGHNTTKPSSVIGSTLHVPQKTMVINRDLPRPSNYDPAAHALQRTLDEEEEVDEATKKFRNVDVTRKLSANEKLLEVVPYSIQGRLAAAPGVDVAADLGIGMPAEEAFEPVLLLKERHVQVTLTVLSCRVRKEGTHLKFVVEVTNLASSSSMYDVALVFKHDDANYTVNTVRLDTGVGENGEGPLKKSDGGADRKVADKVRNEFEEEDKGRSESLYVSKRIKGTISAQREALLKFSKNLPESLVEPLVFTLSYTREKTAVSTTLNVPLRYAYFTKAPQSVSTEDFLQSILAVNLTEAPVLTCFLSTDITDASQVVSQLQEQMRLTVVDVFRDAVSFHGVLQSRKSSLERAHVAVLLLDDENEGEKGITAAVKSNYTPLSQLLLQEIAELFAVDASQ</sequence>
<dbReference type="Pfam" id="PF01602">
    <property type="entry name" value="Adaptin_N"/>
    <property type="match status" value="1"/>
</dbReference>
<evidence type="ECO:0000259" key="9">
    <source>
        <dbReference type="Pfam" id="PF01602"/>
    </source>
</evidence>
<evidence type="ECO:0000256" key="7">
    <source>
        <dbReference type="PIRNR" id="PIRNR037092"/>
    </source>
</evidence>
<evidence type="ECO:0000256" key="2">
    <source>
        <dbReference type="ARBA" id="ARBA00006613"/>
    </source>
</evidence>
<dbReference type="PANTHER" id="PTHR22781:SF12">
    <property type="entry name" value="AP-3 COMPLEX SUBUNIT DELTA-1"/>
    <property type="match status" value="1"/>
</dbReference>
<protein>
    <recommendedName>
        <fullName evidence="7">AP-3 complex subunit delta</fullName>
    </recommendedName>
</protein>
<gene>
    <name evidence="10" type="ORF">TVY486_0502990</name>
</gene>
<comment type="subcellular location">
    <subcellularLocation>
        <location evidence="1">Endomembrane system</location>
    </subcellularLocation>
    <subcellularLocation>
        <location evidence="7">Golgi apparatus</location>
    </subcellularLocation>
</comment>
<comment type="similarity">
    <text evidence="2 7">Belongs to the adaptor complexes large subunit family.</text>
</comment>
<comment type="subunit">
    <text evidence="7">Adaptor protein complex 3 (AP-3) is a heterotetramer.</text>
</comment>
<dbReference type="Gene3D" id="1.25.10.10">
    <property type="entry name" value="Leucine-rich Repeat Variant"/>
    <property type="match status" value="1"/>
</dbReference>
<accession>G0TVY2</accession>
<evidence type="ECO:0000256" key="8">
    <source>
        <dbReference type="SAM" id="MobiDB-lite"/>
    </source>
</evidence>
<dbReference type="PIRSF" id="PIRSF037092">
    <property type="entry name" value="AP3_complex_delta"/>
    <property type="match status" value="1"/>
</dbReference>
<organism evidence="10">
    <name type="scientific">Trypanosoma vivax (strain Y486)</name>
    <dbReference type="NCBI Taxonomy" id="1055687"/>
    <lineage>
        <taxon>Eukaryota</taxon>
        <taxon>Discoba</taxon>
        <taxon>Euglenozoa</taxon>
        <taxon>Kinetoplastea</taxon>
        <taxon>Metakinetoplastina</taxon>
        <taxon>Trypanosomatida</taxon>
        <taxon>Trypanosomatidae</taxon>
        <taxon>Trypanosoma</taxon>
        <taxon>Duttonella</taxon>
    </lineage>
</organism>
<dbReference type="GO" id="GO:0030123">
    <property type="term" value="C:AP-3 adaptor complex"/>
    <property type="evidence" value="ECO:0007669"/>
    <property type="project" value="InterPro"/>
</dbReference>
<keyword evidence="7" id="KW-0333">Golgi apparatus</keyword>
<dbReference type="GO" id="GO:0006896">
    <property type="term" value="P:Golgi to vacuole transport"/>
    <property type="evidence" value="ECO:0007669"/>
    <property type="project" value="TreeGrafter"/>
</dbReference>
<feature type="compositionally biased region" description="Polar residues" evidence="8">
    <location>
        <begin position="582"/>
        <end position="605"/>
    </location>
</feature>
<reference evidence="10" key="1">
    <citation type="journal article" date="2012" name="Proc. Natl. Acad. Sci. U.S.A.">
        <title>Antigenic diversity is generated by distinct evolutionary mechanisms in African trypanosome species.</title>
        <authorList>
            <person name="Jackson A.P."/>
            <person name="Berry A."/>
            <person name="Aslett M."/>
            <person name="Allison H.C."/>
            <person name="Burton P."/>
            <person name="Vavrova-Anderson J."/>
            <person name="Brown R."/>
            <person name="Browne H."/>
            <person name="Corton N."/>
            <person name="Hauser H."/>
            <person name="Gamble J."/>
            <person name="Gilderthorp R."/>
            <person name="Marcello L."/>
            <person name="McQuillan J."/>
            <person name="Otto T.D."/>
            <person name="Quail M.A."/>
            <person name="Sanders M.J."/>
            <person name="van Tonder A."/>
            <person name="Ginger M.L."/>
            <person name="Field M.C."/>
            <person name="Barry J.D."/>
            <person name="Hertz-Fowler C."/>
            <person name="Berriman M."/>
        </authorList>
    </citation>
    <scope>NUCLEOTIDE SEQUENCE</scope>
    <source>
        <strain evidence="10">Y486</strain>
    </source>
</reference>
<evidence type="ECO:0000256" key="5">
    <source>
        <dbReference type="ARBA" id="ARBA00022927"/>
    </source>
</evidence>
<feature type="domain" description="Clathrin/coatomer adaptor adaptin-like N-terminal" evidence="9">
    <location>
        <begin position="31"/>
        <end position="531"/>
    </location>
</feature>
<evidence type="ECO:0000256" key="4">
    <source>
        <dbReference type="ARBA" id="ARBA00022737"/>
    </source>
</evidence>
<dbReference type="AlphaFoldDB" id="G0TVY2"/>
<keyword evidence="6" id="KW-0472">Membrane</keyword>
<dbReference type="InterPro" id="IPR011989">
    <property type="entry name" value="ARM-like"/>
</dbReference>
<keyword evidence="3 7" id="KW-0813">Transport</keyword>
<dbReference type="PANTHER" id="PTHR22781">
    <property type="entry name" value="DELTA ADAPTIN-RELATED"/>
    <property type="match status" value="1"/>
</dbReference>
<feature type="compositionally biased region" description="Acidic residues" evidence="8">
    <location>
        <begin position="690"/>
        <end position="708"/>
    </location>
</feature>
<dbReference type="SUPFAM" id="SSF48371">
    <property type="entry name" value="ARM repeat"/>
    <property type="match status" value="1"/>
</dbReference>
<dbReference type="GO" id="GO:0010008">
    <property type="term" value="C:endosome membrane"/>
    <property type="evidence" value="ECO:0007669"/>
    <property type="project" value="TreeGrafter"/>
</dbReference>
<dbReference type="InterPro" id="IPR017105">
    <property type="entry name" value="AP3_complex_dsu"/>
</dbReference>
<name>G0TVY2_TRYVY</name>
<evidence type="ECO:0000256" key="1">
    <source>
        <dbReference type="ARBA" id="ARBA00004308"/>
    </source>
</evidence>
<dbReference type="VEuPathDB" id="TriTrypDB:TvY486_0502990"/>
<dbReference type="GO" id="GO:0006623">
    <property type="term" value="P:protein targeting to vacuole"/>
    <property type="evidence" value="ECO:0007669"/>
    <property type="project" value="TreeGrafter"/>
</dbReference>
<evidence type="ECO:0000313" key="10">
    <source>
        <dbReference type="EMBL" id="CCC48098.1"/>
    </source>
</evidence>
<dbReference type="GO" id="GO:0005794">
    <property type="term" value="C:Golgi apparatus"/>
    <property type="evidence" value="ECO:0007669"/>
    <property type="project" value="UniProtKB-SubCell"/>
</dbReference>
<evidence type="ECO:0000256" key="3">
    <source>
        <dbReference type="ARBA" id="ARBA00022448"/>
    </source>
</evidence>
<dbReference type="InterPro" id="IPR002553">
    <property type="entry name" value="Clathrin/coatomer_adapt-like_N"/>
</dbReference>
<feature type="region of interest" description="Disordered" evidence="8">
    <location>
        <begin position="683"/>
        <end position="708"/>
    </location>
</feature>
<keyword evidence="4" id="KW-0677">Repeat</keyword>